<dbReference type="AlphaFoldDB" id="A0AAW5QUG9"/>
<reference evidence="1 2" key="1">
    <citation type="submission" date="2022-04" db="EMBL/GenBank/DDBJ databases">
        <authorList>
            <person name="Ye Y.-Q."/>
            <person name="Du Z.-J."/>
        </authorList>
    </citation>
    <scope>NUCLEOTIDE SEQUENCE [LARGE SCALE GENOMIC DNA]</scope>
    <source>
        <strain evidence="1 2">A6E488</strain>
    </source>
</reference>
<evidence type="ECO:0000313" key="2">
    <source>
        <dbReference type="Proteomes" id="UP001320898"/>
    </source>
</evidence>
<dbReference type="EMBL" id="JALIDZ010000001">
    <property type="protein sequence ID" value="MCT8970544.1"/>
    <property type="molecule type" value="Genomic_DNA"/>
</dbReference>
<dbReference type="RefSeq" id="WP_261614110.1">
    <property type="nucleotide sequence ID" value="NZ_JALIDZ010000001.1"/>
</dbReference>
<keyword evidence="2" id="KW-1185">Reference proteome</keyword>
<accession>A0AAW5QUG9</accession>
<name>A0AAW5QUG9_9HYPH</name>
<evidence type="ECO:0000313" key="1">
    <source>
        <dbReference type="EMBL" id="MCT8970544.1"/>
    </source>
</evidence>
<dbReference type="Proteomes" id="UP001320898">
    <property type="component" value="Unassembled WGS sequence"/>
</dbReference>
<organism evidence="1 2">
    <name type="scientific">Microbaculum marinisediminis</name>
    <dbReference type="NCBI Taxonomy" id="2931392"/>
    <lineage>
        <taxon>Bacteria</taxon>
        <taxon>Pseudomonadati</taxon>
        <taxon>Pseudomonadota</taxon>
        <taxon>Alphaproteobacteria</taxon>
        <taxon>Hyphomicrobiales</taxon>
        <taxon>Tepidamorphaceae</taxon>
        <taxon>Microbaculum</taxon>
    </lineage>
</organism>
<gene>
    <name evidence="1" type="ORF">MUB46_01610</name>
</gene>
<proteinExistence type="predicted"/>
<sequence length="77" mass="8799">MFNDTEPVRTTARTTSSRQIIRHHIAAAQARWERLTTADYARIATTADLITTVGSRYNLPPDQAKRDVDLWLKDIES</sequence>
<protein>
    <submittedName>
        <fullName evidence="1">Uncharacterized protein</fullName>
    </submittedName>
</protein>
<comment type="caution">
    <text evidence="1">The sequence shown here is derived from an EMBL/GenBank/DDBJ whole genome shotgun (WGS) entry which is preliminary data.</text>
</comment>